<reference evidence="5" key="1">
    <citation type="journal article" date="2019" name="Int. J. Syst. Evol. Microbiol.">
        <title>The Global Catalogue of Microorganisms (GCM) 10K type strain sequencing project: providing services to taxonomists for standard genome sequencing and annotation.</title>
        <authorList>
            <consortium name="The Broad Institute Genomics Platform"/>
            <consortium name="The Broad Institute Genome Sequencing Center for Infectious Disease"/>
            <person name="Wu L."/>
            <person name="Ma J."/>
        </authorList>
    </citation>
    <scope>NUCLEOTIDE SEQUENCE [LARGE SCALE GENOMIC DNA]</scope>
    <source>
        <strain evidence="5">CCUG 30340</strain>
    </source>
</reference>
<keyword evidence="2" id="KW-0288">FMN</keyword>
<evidence type="ECO:0000256" key="2">
    <source>
        <dbReference type="ARBA" id="ARBA00022643"/>
    </source>
</evidence>
<dbReference type="InterPro" id="IPR029039">
    <property type="entry name" value="Flavoprotein-like_sf"/>
</dbReference>
<name>A0ABV9QWB2_9GAMM</name>
<dbReference type="Gene3D" id="3.40.50.360">
    <property type="match status" value="1"/>
</dbReference>
<dbReference type="RefSeq" id="WP_380019655.1">
    <property type="nucleotide sequence ID" value="NZ_JBHSHD010000005.1"/>
</dbReference>
<dbReference type="Proteomes" id="UP001595886">
    <property type="component" value="Unassembled WGS sequence"/>
</dbReference>
<comment type="caution">
    <text evidence="4">The sequence shown here is derived from an EMBL/GenBank/DDBJ whole genome shotgun (WGS) entry which is preliminary data.</text>
</comment>
<dbReference type="PANTHER" id="PTHR43278:SF4">
    <property type="entry name" value="NAD(P)H-DEPENDENT FMN-CONTAINING OXIDOREDUCTASE YWQN-RELATED"/>
    <property type="match status" value="1"/>
</dbReference>
<dbReference type="PANTHER" id="PTHR43278">
    <property type="entry name" value="NAD(P)H-DEPENDENT FMN-CONTAINING OXIDOREDUCTASE YWQN-RELATED"/>
    <property type="match status" value="1"/>
</dbReference>
<organism evidence="4 5">
    <name type="scientific">Dokdonella ginsengisoli</name>
    <dbReference type="NCBI Taxonomy" id="363846"/>
    <lineage>
        <taxon>Bacteria</taxon>
        <taxon>Pseudomonadati</taxon>
        <taxon>Pseudomonadota</taxon>
        <taxon>Gammaproteobacteria</taxon>
        <taxon>Lysobacterales</taxon>
        <taxon>Rhodanobacteraceae</taxon>
        <taxon>Dokdonella</taxon>
    </lineage>
</organism>
<dbReference type="Pfam" id="PF02525">
    <property type="entry name" value="Flavodoxin_2"/>
    <property type="match status" value="1"/>
</dbReference>
<dbReference type="SUPFAM" id="SSF52218">
    <property type="entry name" value="Flavoproteins"/>
    <property type="match status" value="1"/>
</dbReference>
<feature type="domain" description="Flavodoxin-like fold" evidence="3">
    <location>
        <begin position="2"/>
        <end position="163"/>
    </location>
</feature>
<accession>A0ABV9QWB2</accession>
<protein>
    <submittedName>
        <fullName evidence="4">Flavodoxin family protein</fullName>
    </submittedName>
</protein>
<dbReference type="InterPro" id="IPR051796">
    <property type="entry name" value="ISF_SsuE-like"/>
</dbReference>
<keyword evidence="1" id="KW-0285">Flavoprotein</keyword>
<keyword evidence="5" id="KW-1185">Reference proteome</keyword>
<gene>
    <name evidence="4" type="ORF">ACFO6Q_05965</name>
</gene>
<evidence type="ECO:0000256" key="1">
    <source>
        <dbReference type="ARBA" id="ARBA00022630"/>
    </source>
</evidence>
<dbReference type="EMBL" id="JBHSHD010000005">
    <property type="protein sequence ID" value="MFC4819859.1"/>
    <property type="molecule type" value="Genomic_DNA"/>
</dbReference>
<evidence type="ECO:0000313" key="4">
    <source>
        <dbReference type="EMBL" id="MFC4819859.1"/>
    </source>
</evidence>
<proteinExistence type="predicted"/>
<evidence type="ECO:0000259" key="3">
    <source>
        <dbReference type="Pfam" id="PF02525"/>
    </source>
</evidence>
<dbReference type="InterPro" id="IPR003680">
    <property type="entry name" value="Flavodoxin_fold"/>
</dbReference>
<sequence>MLILIGSPRRDGNSAALAEAVRRGAEAAGTRTQVCFLDDCIARLLHDTRNPRESAAEDGYEELFLERFLPADGVVFCTPVYWYGMSAQTKAFLDRSFEYYVAGHPRHDEVLAGMQHKRIGLCVASEESYPGVTLGIVHQLQEFARYTHSSFVGVVHGVGNRRGEVADDPRNPVAAAEALGREFFARAYSDYRADSPRSTAVWAAAG</sequence>
<evidence type="ECO:0000313" key="5">
    <source>
        <dbReference type="Proteomes" id="UP001595886"/>
    </source>
</evidence>